<organism evidence="1">
    <name type="scientific">Oryza meridionalis</name>
    <dbReference type="NCBI Taxonomy" id="40149"/>
    <lineage>
        <taxon>Eukaryota</taxon>
        <taxon>Viridiplantae</taxon>
        <taxon>Streptophyta</taxon>
        <taxon>Embryophyta</taxon>
        <taxon>Tracheophyta</taxon>
        <taxon>Spermatophyta</taxon>
        <taxon>Magnoliopsida</taxon>
        <taxon>Liliopsida</taxon>
        <taxon>Poales</taxon>
        <taxon>Poaceae</taxon>
        <taxon>BOP clade</taxon>
        <taxon>Oryzoideae</taxon>
        <taxon>Oryzeae</taxon>
        <taxon>Oryzinae</taxon>
        <taxon>Oryza</taxon>
    </lineage>
</organism>
<reference evidence="1" key="1">
    <citation type="submission" date="2015-04" db="UniProtKB">
        <authorList>
            <consortium name="EnsemblPlants"/>
        </authorList>
    </citation>
    <scope>IDENTIFICATION</scope>
</reference>
<keyword evidence="2" id="KW-1185">Reference proteome</keyword>
<accession>A0A0E0E2B3</accession>
<protein>
    <submittedName>
        <fullName evidence="1">Uncharacterized protein</fullName>
    </submittedName>
</protein>
<dbReference type="AlphaFoldDB" id="A0A0E0E2B3"/>
<dbReference type="Gramene" id="OMERI06G17310.1">
    <property type="protein sequence ID" value="OMERI06G17310.1"/>
    <property type="gene ID" value="OMERI06G17310"/>
</dbReference>
<evidence type="ECO:0000313" key="2">
    <source>
        <dbReference type="Proteomes" id="UP000008021"/>
    </source>
</evidence>
<sequence>MELHYCKAKNSVLHLSLENNSKAPRRTGALVLPVHYYVLLPRLNVSVVLEENRGGEDTSSNQVFQNLEDNLDCLGELLILEESTAVRSSPK</sequence>
<dbReference type="Proteomes" id="UP000008021">
    <property type="component" value="Chromosome 6"/>
</dbReference>
<dbReference type="HOGENOM" id="CLU_2430759_0_0_1"/>
<evidence type="ECO:0000313" key="1">
    <source>
        <dbReference type="EnsemblPlants" id="OMERI06G17310.1"/>
    </source>
</evidence>
<proteinExistence type="predicted"/>
<reference evidence="1" key="2">
    <citation type="submission" date="2018-05" db="EMBL/GenBank/DDBJ databases">
        <title>OmerRS3 (Oryza meridionalis Reference Sequence Version 3).</title>
        <authorList>
            <person name="Zhang J."/>
            <person name="Kudrna D."/>
            <person name="Lee S."/>
            <person name="Talag J."/>
            <person name="Welchert J."/>
            <person name="Wing R.A."/>
        </authorList>
    </citation>
    <scope>NUCLEOTIDE SEQUENCE [LARGE SCALE GENOMIC DNA]</scope>
    <source>
        <strain evidence="1">cv. OR44</strain>
    </source>
</reference>
<dbReference type="EnsemblPlants" id="OMERI06G17310.1">
    <property type="protein sequence ID" value="OMERI06G17310.1"/>
    <property type="gene ID" value="OMERI06G17310"/>
</dbReference>
<name>A0A0E0E2B3_9ORYZ</name>